<gene>
    <name evidence="2" type="ORF">HUJ06_020817</name>
</gene>
<reference evidence="2 3" key="1">
    <citation type="journal article" date="2020" name="Mol. Biol. Evol.">
        <title>Distinct Expression and Methylation Patterns for Genes with Different Fates following a Single Whole-Genome Duplication in Flowering Plants.</title>
        <authorList>
            <person name="Shi T."/>
            <person name="Rahmani R.S."/>
            <person name="Gugger P.F."/>
            <person name="Wang M."/>
            <person name="Li H."/>
            <person name="Zhang Y."/>
            <person name="Li Z."/>
            <person name="Wang Q."/>
            <person name="Van de Peer Y."/>
            <person name="Marchal K."/>
            <person name="Chen J."/>
        </authorList>
    </citation>
    <scope>NUCLEOTIDE SEQUENCE [LARGE SCALE GENOMIC DNA]</scope>
    <source>
        <tissue evidence="2">Leaf</tissue>
    </source>
</reference>
<dbReference type="AlphaFoldDB" id="A0A822XD46"/>
<dbReference type="GO" id="GO:0002182">
    <property type="term" value="P:cytoplasmic translational elongation"/>
    <property type="evidence" value="ECO:0007669"/>
    <property type="project" value="InterPro"/>
</dbReference>
<dbReference type="EMBL" id="DUZY01000001">
    <property type="protein sequence ID" value="DAD19354.1"/>
    <property type="molecule type" value="Genomic_DNA"/>
</dbReference>
<dbReference type="PANTHER" id="PTHR21141">
    <property type="entry name" value="60S ACIDIC RIBOSOMAL PROTEIN FAMILY MEMBER"/>
    <property type="match status" value="1"/>
</dbReference>
<dbReference type="GO" id="GO:0003735">
    <property type="term" value="F:structural constituent of ribosome"/>
    <property type="evidence" value="ECO:0007669"/>
    <property type="project" value="InterPro"/>
</dbReference>
<sequence length="105" mass="11436">MKVIVANLLVVLGRNLQPFGKDITEFISSGREKLALVPSDNGVTVVVSTSGVVGAGAAAAPTTVESKKEEKEESDEVFFKPTCLQCIYFYLAYTFEYIYGLSLFD</sequence>
<keyword evidence="3" id="KW-1185">Reference proteome</keyword>
<dbReference type="Proteomes" id="UP000607653">
    <property type="component" value="Unassembled WGS sequence"/>
</dbReference>
<comment type="function">
    <text evidence="1">Plays an important role in the elongation step of protein synthesis.</text>
</comment>
<proteinExistence type="predicted"/>
<dbReference type="PANTHER" id="PTHR21141:SF5">
    <property type="entry name" value="LARGE RIBOSOMAL SUBUNIT PROTEIN P2"/>
    <property type="match status" value="1"/>
</dbReference>
<evidence type="ECO:0000256" key="1">
    <source>
        <dbReference type="ARBA" id="ARBA00003362"/>
    </source>
</evidence>
<evidence type="ECO:0000313" key="3">
    <source>
        <dbReference type="Proteomes" id="UP000607653"/>
    </source>
</evidence>
<protein>
    <submittedName>
        <fullName evidence="2">Uncharacterized protein</fullName>
    </submittedName>
</protein>
<dbReference type="InterPro" id="IPR044076">
    <property type="entry name" value="Ribosomal_P2"/>
</dbReference>
<accession>A0A822XD46</accession>
<comment type="caution">
    <text evidence="2">The sequence shown here is derived from an EMBL/GenBank/DDBJ whole genome shotgun (WGS) entry which is preliminary data.</text>
</comment>
<evidence type="ECO:0000313" key="2">
    <source>
        <dbReference type="EMBL" id="DAD19354.1"/>
    </source>
</evidence>
<organism evidence="2 3">
    <name type="scientific">Nelumbo nucifera</name>
    <name type="common">Sacred lotus</name>
    <dbReference type="NCBI Taxonomy" id="4432"/>
    <lineage>
        <taxon>Eukaryota</taxon>
        <taxon>Viridiplantae</taxon>
        <taxon>Streptophyta</taxon>
        <taxon>Embryophyta</taxon>
        <taxon>Tracheophyta</taxon>
        <taxon>Spermatophyta</taxon>
        <taxon>Magnoliopsida</taxon>
        <taxon>Proteales</taxon>
        <taxon>Nelumbonaceae</taxon>
        <taxon>Nelumbo</taxon>
    </lineage>
</organism>
<name>A0A822XD46_NELNU</name>
<dbReference type="GO" id="GO:0022625">
    <property type="term" value="C:cytosolic large ribosomal subunit"/>
    <property type="evidence" value="ECO:0007669"/>
    <property type="project" value="InterPro"/>
</dbReference>